<accession>A0A3A1YWH7</accession>
<sequence>MENTCTLWAPRILGVLRIVTGYLFFWHGSAKLFGIPHVPMFDNLQIMSLVGLAGIIEVVFGFLVFIGLFTRFSAFIASGMCAAAYFIGHVATQGQFFLPMLNRGEAAVLFSFIFFYIIFAGPGTWSIDGLRKDKTS</sequence>
<comment type="caution">
    <text evidence="9">The sequence shown here is derived from an EMBL/GenBank/DDBJ whole genome shotgun (WGS) entry which is preliminary data.</text>
</comment>
<evidence type="ECO:0000313" key="10">
    <source>
        <dbReference type="Proteomes" id="UP000266206"/>
    </source>
</evidence>
<keyword evidence="11" id="KW-1185">Reference proteome</keyword>
<comment type="subcellular location">
    <subcellularLocation>
        <location evidence="1">Cell membrane</location>
        <topology evidence="1">Multi-pass membrane protein</topology>
    </subcellularLocation>
</comment>
<dbReference type="InterPro" id="IPR032808">
    <property type="entry name" value="DoxX"/>
</dbReference>
<keyword evidence="3" id="KW-1003">Cell membrane</keyword>
<dbReference type="AlphaFoldDB" id="A0A3A1YWH7"/>
<feature type="transmembrane region" description="Helical" evidence="7">
    <location>
        <begin position="72"/>
        <end position="91"/>
    </location>
</feature>
<proteinExistence type="inferred from homology"/>
<evidence type="ECO:0000256" key="6">
    <source>
        <dbReference type="ARBA" id="ARBA00023136"/>
    </source>
</evidence>
<feature type="transmembrane region" description="Helical" evidence="7">
    <location>
        <begin position="46"/>
        <end position="65"/>
    </location>
</feature>
<evidence type="ECO:0000256" key="5">
    <source>
        <dbReference type="ARBA" id="ARBA00022989"/>
    </source>
</evidence>
<evidence type="ECO:0000313" key="8">
    <source>
        <dbReference type="EMBL" id="RII81873.1"/>
    </source>
</evidence>
<evidence type="ECO:0000256" key="1">
    <source>
        <dbReference type="ARBA" id="ARBA00004651"/>
    </source>
</evidence>
<dbReference type="OrthoDB" id="346004at2"/>
<feature type="transmembrane region" description="Helical" evidence="7">
    <location>
        <begin position="7"/>
        <end position="26"/>
    </location>
</feature>
<evidence type="ECO:0000256" key="3">
    <source>
        <dbReference type="ARBA" id="ARBA00022475"/>
    </source>
</evidence>
<name>A0A3A1YWH7_9BURK</name>
<dbReference type="Proteomes" id="UP000266206">
    <property type="component" value="Unassembled WGS sequence"/>
</dbReference>
<dbReference type="EMBL" id="NQYH01000009">
    <property type="protein sequence ID" value="RIY40407.1"/>
    <property type="molecule type" value="Genomic_DNA"/>
</dbReference>
<keyword evidence="4 7" id="KW-0812">Transmembrane</keyword>
<dbReference type="EMBL" id="NQOU01000007">
    <property type="protein sequence ID" value="RII81873.1"/>
    <property type="molecule type" value="Genomic_DNA"/>
</dbReference>
<dbReference type="InterPro" id="IPR051907">
    <property type="entry name" value="DoxX-like_oxidoreductase"/>
</dbReference>
<organism evidence="9 10">
    <name type="scientific">Neopusillimonas maritima</name>
    <dbReference type="NCBI Taxonomy" id="2026239"/>
    <lineage>
        <taxon>Bacteria</taxon>
        <taxon>Pseudomonadati</taxon>
        <taxon>Pseudomonadota</taxon>
        <taxon>Betaproteobacteria</taxon>
        <taxon>Burkholderiales</taxon>
        <taxon>Alcaligenaceae</taxon>
        <taxon>Neopusillimonas</taxon>
    </lineage>
</organism>
<dbReference type="Pfam" id="PF07681">
    <property type="entry name" value="DoxX"/>
    <property type="match status" value="1"/>
</dbReference>
<comment type="similarity">
    <text evidence="2">Belongs to the DoxX family.</text>
</comment>
<evidence type="ECO:0000256" key="7">
    <source>
        <dbReference type="SAM" id="Phobius"/>
    </source>
</evidence>
<keyword evidence="6 7" id="KW-0472">Membrane</keyword>
<evidence type="ECO:0000256" key="4">
    <source>
        <dbReference type="ARBA" id="ARBA00022692"/>
    </source>
</evidence>
<evidence type="ECO:0000256" key="2">
    <source>
        <dbReference type="ARBA" id="ARBA00006679"/>
    </source>
</evidence>
<dbReference type="Proteomes" id="UP000266483">
    <property type="component" value="Unassembled WGS sequence"/>
</dbReference>
<keyword evidence="5 7" id="KW-1133">Transmembrane helix</keyword>
<gene>
    <name evidence="8" type="ORF">CJO09_14010</name>
    <name evidence="9" type="ORF">CJP73_11120</name>
</gene>
<evidence type="ECO:0000313" key="11">
    <source>
        <dbReference type="Proteomes" id="UP000266483"/>
    </source>
</evidence>
<dbReference type="GO" id="GO:0005886">
    <property type="term" value="C:plasma membrane"/>
    <property type="evidence" value="ECO:0007669"/>
    <property type="project" value="UniProtKB-SubCell"/>
</dbReference>
<dbReference type="PANTHER" id="PTHR33452">
    <property type="entry name" value="OXIDOREDUCTASE CATD-RELATED"/>
    <property type="match status" value="1"/>
</dbReference>
<protein>
    <submittedName>
        <fullName evidence="9">LuxR family transcriptional regulator</fullName>
    </submittedName>
</protein>
<reference evidence="10 11" key="1">
    <citation type="submission" date="2017-08" db="EMBL/GenBank/DDBJ databases">
        <title>Pusillimonas indicus sp. nov., a member of the family Alcaligenaceae isolated from surface seawater.</title>
        <authorList>
            <person name="Li J."/>
        </authorList>
    </citation>
    <scope>NUCLEOTIDE SEQUENCE [LARGE SCALE GENOMIC DNA]</scope>
    <source>
        <strain evidence="8 11">17-4A</strain>
        <strain evidence="9 10">L52-1-41</strain>
    </source>
</reference>
<feature type="transmembrane region" description="Helical" evidence="7">
    <location>
        <begin position="106"/>
        <end position="127"/>
    </location>
</feature>
<dbReference type="RefSeq" id="WP_119442919.1">
    <property type="nucleotide sequence ID" value="NZ_CP170494.1"/>
</dbReference>
<evidence type="ECO:0000313" key="9">
    <source>
        <dbReference type="EMBL" id="RIY40407.1"/>
    </source>
</evidence>
<dbReference type="PANTHER" id="PTHR33452:SF4">
    <property type="entry name" value="BLL4328 PROTEIN"/>
    <property type="match status" value="1"/>
</dbReference>